<dbReference type="Proteomes" id="UP001175227">
    <property type="component" value="Unassembled WGS sequence"/>
</dbReference>
<keyword evidence="2" id="KW-1185">Reference proteome</keyword>
<protein>
    <submittedName>
        <fullName evidence="1">Uncharacterized protein</fullName>
    </submittedName>
</protein>
<proteinExistence type="predicted"/>
<accession>A0AA39PDG4</accession>
<name>A0AA39PDG4_9AGAR</name>
<evidence type="ECO:0000313" key="2">
    <source>
        <dbReference type="Proteomes" id="UP001175227"/>
    </source>
</evidence>
<comment type="caution">
    <text evidence="1">The sequence shown here is derived from an EMBL/GenBank/DDBJ whole genome shotgun (WGS) entry which is preliminary data.</text>
</comment>
<organism evidence="1 2">
    <name type="scientific">Armillaria novae-zelandiae</name>
    <dbReference type="NCBI Taxonomy" id="153914"/>
    <lineage>
        <taxon>Eukaryota</taxon>
        <taxon>Fungi</taxon>
        <taxon>Dikarya</taxon>
        <taxon>Basidiomycota</taxon>
        <taxon>Agaricomycotina</taxon>
        <taxon>Agaricomycetes</taxon>
        <taxon>Agaricomycetidae</taxon>
        <taxon>Agaricales</taxon>
        <taxon>Marasmiineae</taxon>
        <taxon>Physalacriaceae</taxon>
        <taxon>Armillaria</taxon>
    </lineage>
</organism>
<reference evidence="1" key="1">
    <citation type="submission" date="2023-06" db="EMBL/GenBank/DDBJ databases">
        <authorList>
            <consortium name="Lawrence Berkeley National Laboratory"/>
            <person name="Ahrendt S."/>
            <person name="Sahu N."/>
            <person name="Indic B."/>
            <person name="Wong-Bajracharya J."/>
            <person name="Merenyi Z."/>
            <person name="Ke H.-M."/>
            <person name="Monk M."/>
            <person name="Kocsube S."/>
            <person name="Drula E."/>
            <person name="Lipzen A."/>
            <person name="Balint B."/>
            <person name="Henrissat B."/>
            <person name="Andreopoulos B."/>
            <person name="Martin F.M."/>
            <person name="Harder C.B."/>
            <person name="Rigling D."/>
            <person name="Ford K.L."/>
            <person name="Foster G.D."/>
            <person name="Pangilinan J."/>
            <person name="Papanicolaou A."/>
            <person name="Barry K."/>
            <person name="LaButti K."/>
            <person name="Viragh M."/>
            <person name="Koriabine M."/>
            <person name="Yan M."/>
            <person name="Riley R."/>
            <person name="Champramary S."/>
            <person name="Plett K.L."/>
            <person name="Tsai I.J."/>
            <person name="Slot J."/>
            <person name="Sipos G."/>
            <person name="Plett J."/>
            <person name="Nagy L.G."/>
            <person name="Grigoriev I.V."/>
        </authorList>
    </citation>
    <scope>NUCLEOTIDE SEQUENCE</scope>
    <source>
        <strain evidence="1">ICMP 16352</strain>
    </source>
</reference>
<dbReference type="EMBL" id="JAUEPR010000008">
    <property type="protein sequence ID" value="KAK0481328.1"/>
    <property type="molecule type" value="Genomic_DNA"/>
</dbReference>
<dbReference type="AlphaFoldDB" id="A0AA39PDG4"/>
<gene>
    <name evidence="1" type="ORF">IW261DRAFT_1418430</name>
</gene>
<evidence type="ECO:0000313" key="1">
    <source>
        <dbReference type="EMBL" id="KAK0481328.1"/>
    </source>
</evidence>
<sequence>MQNNTVHQGPMNLLVGGNYNKCLVTGGMATVTEAEVVTSGGTIEIAMVHRGEPHLSNILTVCKHGTEIRWGEHYVQPSAWDVRKLDPVCCLANWAQSSSNTLAR</sequence>